<reference evidence="1 2" key="2">
    <citation type="journal article" date="2017" name="Genome Biol.">
        <title>New reference genome sequences of hot pepper reveal the massive evolution of plant disease-resistance genes by retroduplication.</title>
        <authorList>
            <person name="Kim S."/>
            <person name="Park J."/>
            <person name="Yeom S.I."/>
            <person name="Kim Y.M."/>
            <person name="Seo E."/>
            <person name="Kim K.T."/>
            <person name="Kim M.S."/>
            <person name="Lee J.M."/>
            <person name="Cheong K."/>
            <person name="Shin H.S."/>
            <person name="Kim S.B."/>
            <person name="Han K."/>
            <person name="Lee J."/>
            <person name="Park M."/>
            <person name="Lee H.A."/>
            <person name="Lee H.Y."/>
            <person name="Lee Y."/>
            <person name="Oh S."/>
            <person name="Lee J.H."/>
            <person name="Choi E."/>
            <person name="Choi E."/>
            <person name="Lee S.E."/>
            <person name="Jeon J."/>
            <person name="Kim H."/>
            <person name="Choi G."/>
            <person name="Song H."/>
            <person name="Lee J."/>
            <person name="Lee S.C."/>
            <person name="Kwon J.K."/>
            <person name="Lee H.Y."/>
            <person name="Koo N."/>
            <person name="Hong Y."/>
            <person name="Kim R.W."/>
            <person name="Kang W.H."/>
            <person name="Huh J.H."/>
            <person name="Kang B.C."/>
            <person name="Yang T.J."/>
            <person name="Lee Y.H."/>
            <person name="Bennetzen J.L."/>
            <person name="Choi D."/>
        </authorList>
    </citation>
    <scope>NUCLEOTIDE SEQUENCE [LARGE SCALE GENOMIC DNA]</scope>
    <source>
        <strain evidence="2">cv. CM334</strain>
    </source>
</reference>
<dbReference type="PANTHER" id="PTHR10492:SF74">
    <property type="entry name" value="ATP-DEPENDENT DNA HELICASE"/>
    <property type="match status" value="1"/>
</dbReference>
<dbReference type="PANTHER" id="PTHR10492">
    <property type="match status" value="1"/>
</dbReference>
<organism evidence="1 2">
    <name type="scientific">Capsicum annuum</name>
    <name type="common">Capsicum pepper</name>
    <dbReference type="NCBI Taxonomy" id="4072"/>
    <lineage>
        <taxon>Eukaryota</taxon>
        <taxon>Viridiplantae</taxon>
        <taxon>Streptophyta</taxon>
        <taxon>Embryophyta</taxon>
        <taxon>Tracheophyta</taxon>
        <taxon>Spermatophyta</taxon>
        <taxon>Magnoliopsida</taxon>
        <taxon>eudicotyledons</taxon>
        <taxon>Gunneridae</taxon>
        <taxon>Pentapetalae</taxon>
        <taxon>asterids</taxon>
        <taxon>lamiids</taxon>
        <taxon>Solanales</taxon>
        <taxon>Solanaceae</taxon>
        <taxon>Solanoideae</taxon>
        <taxon>Capsiceae</taxon>
        <taxon>Capsicum</taxon>
    </lineage>
</organism>
<dbReference type="STRING" id="4072.A0A2G3ACH5"/>
<sequence length="146" mass="17368">MIKKNILTEFFMMNTIHKEAMNLNLLYREFPEYFVWSTTYKMWTRCQQRNAIGRVVTCHPTEGERYYLRLLLINVRGPKSYKDLLTVNGEFYNTFRESAEKRELLLCDNNLIECMSEAVGYQMPSSLRHLFAVLLTYCNPNNSKEL</sequence>
<evidence type="ECO:0000313" key="2">
    <source>
        <dbReference type="Proteomes" id="UP000222542"/>
    </source>
</evidence>
<keyword evidence="2" id="KW-1185">Reference proteome</keyword>
<reference evidence="1 2" key="1">
    <citation type="journal article" date="2014" name="Nat. Genet.">
        <title>Genome sequence of the hot pepper provides insights into the evolution of pungency in Capsicum species.</title>
        <authorList>
            <person name="Kim S."/>
            <person name="Park M."/>
            <person name="Yeom S.I."/>
            <person name="Kim Y.M."/>
            <person name="Lee J.M."/>
            <person name="Lee H.A."/>
            <person name="Seo E."/>
            <person name="Choi J."/>
            <person name="Cheong K."/>
            <person name="Kim K.T."/>
            <person name="Jung K."/>
            <person name="Lee G.W."/>
            <person name="Oh S.K."/>
            <person name="Bae C."/>
            <person name="Kim S.B."/>
            <person name="Lee H.Y."/>
            <person name="Kim S.Y."/>
            <person name="Kim M.S."/>
            <person name="Kang B.C."/>
            <person name="Jo Y.D."/>
            <person name="Yang H.B."/>
            <person name="Jeong H.J."/>
            <person name="Kang W.H."/>
            <person name="Kwon J.K."/>
            <person name="Shin C."/>
            <person name="Lim J.Y."/>
            <person name="Park J.H."/>
            <person name="Huh J.H."/>
            <person name="Kim J.S."/>
            <person name="Kim B.D."/>
            <person name="Cohen O."/>
            <person name="Paran I."/>
            <person name="Suh M.C."/>
            <person name="Lee S.B."/>
            <person name="Kim Y.K."/>
            <person name="Shin Y."/>
            <person name="Noh S.J."/>
            <person name="Park J."/>
            <person name="Seo Y.S."/>
            <person name="Kwon S.Y."/>
            <person name="Kim H.A."/>
            <person name="Park J.M."/>
            <person name="Kim H.J."/>
            <person name="Choi S.B."/>
            <person name="Bosland P.W."/>
            <person name="Reeves G."/>
            <person name="Jo S.H."/>
            <person name="Lee B.W."/>
            <person name="Cho H.T."/>
            <person name="Choi H.S."/>
            <person name="Lee M.S."/>
            <person name="Yu Y."/>
            <person name="Do Choi Y."/>
            <person name="Park B.S."/>
            <person name="van Deynze A."/>
            <person name="Ashrafi H."/>
            <person name="Hill T."/>
            <person name="Kim W.T."/>
            <person name="Pai H.S."/>
            <person name="Ahn H.K."/>
            <person name="Yeam I."/>
            <person name="Giovannoni J.J."/>
            <person name="Rose J.K."/>
            <person name="Sorensen I."/>
            <person name="Lee S.J."/>
            <person name="Kim R.W."/>
            <person name="Choi I.Y."/>
            <person name="Choi B.S."/>
            <person name="Lim J.S."/>
            <person name="Lee Y.H."/>
            <person name="Choi D."/>
        </authorList>
    </citation>
    <scope>NUCLEOTIDE SEQUENCE [LARGE SCALE GENOMIC DNA]</scope>
    <source>
        <strain evidence="2">cv. CM334</strain>
    </source>
</reference>
<protein>
    <submittedName>
        <fullName evidence="1">Uncharacterized protein</fullName>
    </submittedName>
</protein>
<gene>
    <name evidence="1" type="ORF">T459_07050</name>
</gene>
<name>A0A2G3ACH5_CAPAN</name>
<accession>A0A2G3ACH5</accession>
<dbReference type="Gramene" id="PHT91937">
    <property type="protein sequence ID" value="PHT91937"/>
    <property type="gene ID" value="T459_07050"/>
</dbReference>
<comment type="caution">
    <text evidence="1">The sequence shown here is derived from an EMBL/GenBank/DDBJ whole genome shotgun (WGS) entry which is preliminary data.</text>
</comment>
<dbReference type="AlphaFoldDB" id="A0A2G3ACH5"/>
<evidence type="ECO:0000313" key="1">
    <source>
        <dbReference type="EMBL" id="PHT91937.1"/>
    </source>
</evidence>
<dbReference type="EMBL" id="AYRZ02000002">
    <property type="protein sequence ID" value="PHT91937.1"/>
    <property type="molecule type" value="Genomic_DNA"/>
</dbReference>
<dbReference type="OMA" id="EDECRYV"/>
<proteinExistence type="predicted"/>
<dbReference type="Proteomes" id="UP000222542">
    <property type="component" value="Unassembled WGS sequence"/>
</dbReference>